<keyword evidence="1" id="KW-0863">Zinc-finger</keyword>
<evidence type="ECO:0000259" key="3">
    <source>
        <dbReference type="PROSITE" id="PS50158"/>
    </source>
</evidence>
<evidence type="ECO:0000256" key="2">
    <source>
        <dbReference type="SAM" id="MobiDB-lite"/>
    </source>
</evidence>
<accession>D7G674</accession>
<dbReference type="InterPro" id="IPR001878">
    <property type="entry name" value="Znf_CCHC"/>
</dbReference>
<dbReference type="InterPro" id="IPR036875">
    <property type="entry name" value="Znf_CCHC_sf"/>
</dbReference>
<dbReference type="OrthoDB" id="10360430at2759"/>
<protein>
    <recommendedName>
        <fullName evidence="3">CCHC-type domain-containing protein</fullName>
    </recommendedName>
</protein>
<dbReference type="EMBL" id="FN649760">
    <property type="protein sequence ID" value="CBJ33937.1"/>
    <property type="molecule type" value="Genomic_DNA"/>
</dbReference>
<dbReference type="AlphaFoldDB" id="D7G674"/>
<proteinExistence type="predicted"/>
<name>D7G674_ECTSI</name>
<dbReference type="Pfam" id="PF00098">
    <property type="entry name" value="zf-CCHC"/>
    <property type="match status" value="1"/>
</dbReference>
<dbReference type="SUPFAM" id="SSF57756">
    <property type="entry name" value="Retrovirus zinc finger-like domains"/>
    <property type="match status" value="1"/>
</dbReference>
<feature type="region of interest" description="Disordered" evidence="2">
    <location>
        <begin position="119"/>
        <end position="171"/>
    </location>
</feature>
<evidence type="ECO:0000313" key="4">
    <source>
        <dbReference type="EMBL" id="CBJ33937.1"/>
    </source>
</evidence>
<dbReference type="Gene3D" id="4.10.60.10">
    <property type="entry name" value="Zinc finger, CCHC-type"/>
    <property type="match status" value="1"/>
</dbReference>
<feature type="domain" description="CCHC-type" evidence="3">
    <location>
        <begin position="231"/>
        <end position="247"/>
    </location>
</feature>
<dbReference type="GO" id="GO:0008270">
    <property type="term" value="F:zinc ion binding"/>
    <property type="evidence" value="ECO:0007669"/>
    <property type="project" value="UniProtKB-KW"/>
</dbReference>
<keyword evidence="5" id="KW-1185">Reference proteome</keyword>
<reference evidence="4 5" key="1">
    <citation type="journal article" date="2010" name="Nature">
        <title>The Ectocarpus genome and the independent evolution of multicellularity in brown algae.</title>
        <authorList>
            <person name="Cock J.M."/>
            <person name="Sterck L."/>
            <person name="Rouze P."/>
            <person name="Scornet D."/>
            <person name="Allen A.E."/>
            <person name="Amoutzias G."/>
            <person name="Anthouard V."/>
            <person name="Artiguenave F."/>
            <person name="Aury J.M."/>
            <person name="Badger J.H."/>
            <person name="Beszteri B."/>
            <person name="Billiau K."/>
            <person name="Bonnet E."/>
            <person name="Bothwell J.H."/>
            <person name="Bowler C."/>
            <person name="Boyen C."/>
            <person name="Brownlee C."/>
            <person name="Carrano C.J."/>
            <person name="Charrier B."/>
            <person name="Cho G.Y."/>
            <person name="Coelho S.M."/>
            <person name="Collen J."/>
            <person name="Corre E."/>
            <person name="Da Silva C."/>
            <person name="Delage L."/>
            <person name="Delaroque N."/>
            <person name="Dittami S.M."/>
            <person name="Doulbeau S."/>
            <person name="Elias M."/>
            <person name="Farnham G."/>
            <person name="Gachon C.M."/>
            <person name="Gschloessl B."/>
            <person name="Heesch S."/>
            <person name="Jabbari K."/>
            <person name="Jubin C."/>
            <person name="Kawai H."/>
            <person name="Kimura K."/>
            <person name="Kloareg B."/>
            <person name="Kupper F.C."/>
            <person name="Lang D."/>
            <person name="Le Bail A."/>
            <person name="Leblanc C."/>
            <person name="Lerouge P."/>
            <person name="Lohr M."/>
            <person name="Lopez P.J."/>
            <person name="Martens C."/>
            <person name="Maumus F."/>
            <person name="Michel G."/>
            <person name="Miranda-Saavedra D."/>
            <person name="Morales J."/>
            <person name="Moreau H."/>
            <person name="Motomura T."/>
            <person name="Nagasato C."/>
            <person name="Napoli C.A."/>
            <person name="Nelson D.R."/>
            <person name="Nyvall-Collen P."/>
            <person name="Peters A.F."/>
            <person name="Pommier C."/>
            <person name="Potin P."/>
            <person name="Poulain J."/>
            <person name="Quesneville H."/>
            <person name="Read B."/>
            <person name="Rensing S.A."/>
            <person name="Ritter A."/>
            <person name="Rousvoal S."/>
            <person name="Samanta M."/>
            <person name="Samson G."/>
            <person name="Schroeder D.C."/>
            <person name="Segurens B."/>
            <person name="Strittmatter M."/>
            <person name="Tonon T."/>
            <person name="Tregear J.W."/>
            <person name="Valentin K."/>
            <person name="von Dassow P."/>
            <person name="Yamagishi T."/>
            <person name="Van de Peer Y."/>
            <person name="Wincker P."/>
        </authorList>
    </citation>
    <scope>NUCLEOTIDE SEQUENCE [LARGE SCALE GENOMIC DNA]</scope>
    <source>
        <strain evidence="5">Ec32 / CCAP1310/4</strain>
    </source>
</reference>
<dbReference type="SMART" id="SM00343">
    <property type="entry name" value="ZnF_C2HC"/>
    <property type="match status" value="1"/>
</dbReference>
<dbReference type="PROSITE" id="PS50158">
    <property type="entry name" value="ZF_CCHC"/>
    <property type="match status" value="1"/>
</dbReference>
<sequence length="250" mass="27266">MARGSTGREALTFLTSALGRVVSSSSPEKLVYDLQTFTVPTGTPYSEYLTTLHGLVHNVRNLGIVTPQDNTIQLAVRESVSDQYSVLTASVFKGKQLGLVPFDNIDTLMQELRNFEAVKGGATTPTRRSAQVKGSSGGRQGQKRDGGGGTGSGGTNTFRSASPGRLDGGYGGRRVMTVDEVDCEDECAEFQRVYDIHVSPRTNSQMKDCPFFAWFTSVEEKDRHRRAFGSRCLKCGSEGHFVRDCDKGYI</sequence>
<evidence type="ECO:0000313" key="5">
    <source>
        <dbReference type="Proteomes" id="UP000002630"/>
    </source>
</evidence>
<dbReference type="InParanoid" id="D7G674"/>
<evidence type="ECO:0000256" key="1">
    <source>
        <dbReference type="PROSITE-ProRule" id="PRU00047"/>
    </source>
</evidence>
<keyword evidence="1" id="KW-0862">Zinc</keyword>
<gene>
    <name evidence="4" type="ORF">Esi_0728_0003</name>
</gene>
<keyword evidence="1" id="KW-0479">Metal-binding</keyword>
<dbReference type="GO" id="GO:0003676">
    <property type="term" value="F:nucleic acid binding"/>
    <property type="evidence" value="ECO:0007669"/>
    <property type="project" value="InterPro"/>
</dbReference>
<dbReference type="Proteomes" id="UP000002630">
    <property type="component" value="Unassembled WGS sequence"/>
</dbReference>
<organism evidence="4 5">
    <name type="scientific">Ectocarpus siliculosus</name>
    <name type="common">Brown alga</name>
    <name type="synonym">Conferva siliculosa</name>
    <dbReference type="NCBI Taxonomy" id="2880"/>
    <lineage>
        <taxon>Eukaryota</taxon>
        <taxon>Sar</taxon>
        <taxon>Stramenopiles</taxon>
        <taxon>Ochrophyta</taxon>
        <taxon>PX clade</taxon>
        <taxon>Phaeophyceae</taxon>
        <taxon>Ectocarpales</taxon>
        <taxon>Ectocarpaceae</taxon>
        <taxon>Ectocarpus</taxon>
    </lineage>
</organism>